<proteinExistence type="predicted"/>
<evidence type="ECO:0000256" key="1">
    <source>
        <dbReference type="SAM" id="Phobius"/>
    </source>
</evidence>
<feature type="transmembrane region" description="Helical" evidence="1">
    <location>
        <begin position="227"/>
        <end position="248"/>
    </location>
</feature>
<organism evidence="2 3">
    <name type="scientific">Cutibacterium acnes</name>
    <name type="common">Propionibacterium acnes</name>
    <dbReference type="NCBI Taxonomy" id="1747"/>
    <lineage>
        <taxon>Bacteria</taxon>
        <taxon>Bacillati</taxon>
        <taxon>Actinomycetota</taxon>
        <taxon>Actinomycetes</taxon>
        <taxon>Propionibacteriales</taxon>
        <taxon>Propionibacteriaceae</taxon>
        <taxon>Cutibacterium</taxon>
    </lineage>
</organism>
<reference evidence="2 3" key="1">
    <citation type="submission" date="2017-02" db="EMBL/GenBank/DDBJ databases">
        <title>Prevalence of linear plasmids in Propionibacterium acnes isolates obtained from cancerous prostatic tissue.</title>
        <authorList>
            <person name="Davidsson S."/>
            <person name="Bruggemann H."/>
        </authorList>
    </citation>
    <scope>NUCLEOTIDE SEQUENCE [LARGE SCALE GENOMIC DNA]</scope>
    <source>
        <strain evidence="2 3">09-9</strain>
    </source>
</reference>
<gene>
    <name evidence="2" type="ORF">APS60_08820</name>
</gene>
<evidence type="ECO:0000313" key="2">
    <source>
        <dbReference type="EMBL" id="PHJ26606.1"/>
    </source>
</evidence>
<feature type="transmembrane region" description="Helical" evidence="1">
    <location>
        <begin position="6"/>
        <end position="28"/>
    </location>
</feature>
<keyword evidence="1" id="KW-0812">Transmembrane</keyword>
<dbReference type="Proteomes" id="UP000223982">
    <property type="component" value="Unassembled WGS sequence"/>
</dbReference>
<keyword evidence="1" id="KW-0472">Membrane</keyword>
<keyword evidence="1" id="KW-1133">Transmembrane helix</keyword>
<comment type="caution">
    <text evidence="2">The sequence shown here is derived from an EMBL/GenBank/DDBJ whole genome shotgun (WGS) entry which is preliminary data.</text>
</comment>
<evidence type="ECO:0000313" key="3">
    <source>
        <dbReference type="Proteomes" id="UP000223982"/>
    </source>
</evidence>
<dbReference type="EMBL" id="LKVB01000009">
    <property type="protein sequence ID" value="PHJ26606.1"/>
    <property type="molecule type" value="Genomic_DNA"/>
</dbReference>
<dbReference type="AlphaFoldDB" id="A0AA44U315"/>
<accession>A0AA44U315</accession>
<sequence length="251" mass="27590">MSLRGGILVIMSGNLLLLFLLFFVGLVATTTSLMRAQRQSRELEAQRAKAIQAKVSQMRQETEEDVTTFGEALRDLDMEMVGKDISADGRKDWNMALDCYDRAKTLMAQDKSTRSIPLVTETLEEGRHAIACVQARANGEPIPEVRPPCFFDPAHGPSTTDVMYSPDGGVARKVPACAADAQRIQQGRSPWIRTVDVNGAQLPYWQAGPDYAPWVQGYYRRYESDPVISGLAVGGLGLVGLGLFSALFDDF</sequence>
<protein>
    <submittedName>
        <fullName evidence="2">Uncharacterized protein</fullName>
    </submittedName>
</protein>
<name>A0AA44U315_CUTAC</name>